<comment type="caution">
    <text evidence="3">The sequence shown here is derived from an EMBL/GenBank/DDBJ whole genome shotgun (WGS) entry which is preliminary data.</text>
</comment>
<organism evidence="3 4">
    <name type="scientific">Aporhodopirellula rubra</name>
    <dbReference type="NCBI Taxonomy" id="980271"/>
    <lineage>
        <taxon>Bacteria</taxon>
        <taxon>Pseudomonadati</taxon>
        <taxon>Planctomycetota</taxon>
        <taxon>Planctomycetia</taxon>
        <taxon>Pirellulales</taxon>
        <taxon>Pirellulaceae</taxon>
        <taxon>Aporhodopirellula</taxon>
    </lineage>
</organism>
<dbReference type="PANTHER" id="PTHR46268:SF6">
    <property type="entry name" value="UNIVERSAL STRESS PROTEIN UP12"/>
    <property type="match status" value="1"/>
</dbReference>
<dbReference type="InterPro" id="IPR006015">
    <property type="entry name" value="Universal_stress_UspA"/>
</dbReference>
<dbReference type="PRINTS" id="PR01438">
    <property type="entry name" value="UNVRSLSTRESS"/>
</dbReference>
<comment type="similarity">
    <text evidence="1">Belongs to the universal stress protein A family.</text>
</comment>
<proteinExistence type="inferred from homology"/>
<dbReference type="CDD" id="cd00293">
    <property type="entry name" value="USP-like"/>
    <property type="match status" value="1"/>
</dbReference>
<name>A0A7W5DW89_9BACT</name>
<dbReference type="Proteomes" id="UP000536179">
    <property type="component" value="Unassembled WGS sequence"/>
</dbReference>
<evidence type="ECO:0000259" key="2">
    <source>
        <dbReference type="Pfam" id="PF00582"/>
    </source>
</evidence>
<dbReference type="InterPro" id="IPR006016">
    <property type="entry name" value="UspA"/>
</dbReference>
<dbReference type="Pfam" id="PF00582">
    <property type="entry name" value="Usp"/>
    <property type="match status" value="1"/>
</dbReference>
<feature type="domain" description="UspA" evidence="2">
    <location>
        <begin position="8"/>
        <end position="158"/>
    </location>
</feature>
<dbReference type="AlphaFoldDB" id="A0A7W5DW89"/>
<dbReference type="SUPFAM" id="SSF52402">
    <property type="entry name" value="Adenine nucleotide alpha hydrolases-like"/>
    <property type="match status" value="1"/>
</dbReference>
<dbReference type="Gene3D" id="3.40.50.620">
    <property type="entry name" value="HUPs"/>
    <property type="match status" value="1"/>
</dbReference>
<evidence type="ECO:0000313" key="3">
    <source>
        <dbReference type="EMBL" id="MBB3205711.1"/>
    </source>
</evidence>
<reference evidence="3 4" key="1">
    <citation type="submission" date="2020-08" db="EMBL/GenBank/DDBJ databases">
        <title>Genomic Encyclopedia of Type Strains, Phase III (KMG-III): the genomes of soil and plant-associated and newly described type strains.</title>
        <authorList>
            <person name="Whitman W."/>
        </authorList>
    </citation>
    <scope>NUCLEOTIDE SEQUENCE [LARGE SCALE GENOMIC DNA]</scope>
    <source>
        <strain evidence="3 4">CECT 8075</strain>
    </source>
</reference>
<sequence>MNHFENTSILVPFDFSEDAQNAIETAISIAGDNDNITVLHVVDPSQLYGFDDNGGYELGGGLGTARYSTAQVRSINEQHQYAALEAMQDLFGDSLHQGIQFATIVDDPADGISKYASKHAIELIVIPSHGRTGVRPLVMGSVAEKVVRLAHCPVLVLRD</sequence>
<keyword evidence="4" id="KW-1185">Reference proteome</keyword>
<dbReference type="EMBL" id="JACHXU010000004">
    <property type="protein sequence ID" value="MBB3205711.1"/>
    <property type="molecule type" value="Genomic_DNA"/>
</dbReference>
<dbReference type="InterPro" id="IPR014729">
    <property type="entry name" value="Rossmann-like_a/b/a_fold"/>
</dbReference>
<gene>
    <name evidence="3" type="ORF">FHS27_001515</name>
</gene>
<dbReference type="RefSeq" id="WP_184303577.1">
    <property type="nucleotide sequence ID" value="NZ_JACHXU010000004.1"/>
</dbReference>
<evidence type="ECO:0000313" key="4">
    <source>
        <dbReference type="Proteomes" id="UP000536179"/>
    </source>
</evidence>
<protein>
    <submittedName>
        <fullName evidence="3">Nucleotide-binding universal stress UspA family protein</fullName>
    </submittedName>
</protein>
<evidence type="ECO:0000256" key="1">
    <source>
        <dbReference type="ARBA" id="ARBA00008791"/>
    </source>
</evidence>
<accession>A0A7W5DW89</accession>
<dbReference type="PANTHER" id="PTHR46268">
    <property type="entry name" value="STRESS RESPONSE PROTEIN NHAX"/>
    <property type="match status" value="1"/>
</dbReference>